<dbReference type="InterPro" id="IPR050904">
    <property type="entry name" value="Adhesion/Biosynth-related"/>
</dbReference>
<evidence type="ECO:0000259" key="2">
    <source>
        <dbReference type="PROSITE" id="PS50213"/>
    </source>
</evidence>
<proteinExistence type="predicted"/>
<evidence type="ECO:0000313" key="3">
    <source>
        <dbReference type="EMBL" id="MFD2513705.1"/>
    </source>
</evidence>
<dbReference type="PANTHER" id="PTHR10900">
    <property type="entry name" value="PERIOSTIN-RELATED"/>
    <property type="match status" value="1"/>
</dbReference>
<dbReference type="EMBL" id="JBHULU010000010">
    <property type="protein sequence ID" value="MFD2513705.1"/>
    <property type="molecule type" value="Genomic_DNA"/>
</dbReference>
<dbReference type="PROSITE" id="PS50213">
    <property type="entry name" value="FAS1"/>
    <property type="match status" value="1"/>
</dbReference>
<dbReference type="PANTHER" id="PTHR10900:SF77">
    <property type="entry name" value="FI19380P1"/>
    <property type="match status" value="1"/>
</dbReference>
<evidence type="ECO:0000313" key="4">
    <source>
        <dbReference type="Proteomes" id="UP001597544"/>
    </source>
</evidence>
<dbReference type="Gene3D" id="2.30.180.10">
    <property type="entry name" value="FAS1 domain"/>
    <property type="match status" value="1"/>
</dbReference>
<reference evidence="4" key="1">
    <citation type="journal article" date="2019" name="Int. J. Syst. Evol. Microbiol.">
        <title>The Global Catalogue of Microorganisms (GCM) 10K type strain sequencing project: providing services to taxonomists for standard genome sequencing and annotation.</title>
        <authorList>
            <consortium name="The Broad Institute Genomics Platform"/>
            <consortium name="The Broad Institute Genome Sequencing Center for Infectious Disease"/>
            <person name="Wu L."/>
            <person name="Ma J."/>
        </authorList>
    </citation>
    <scope>NUCLEOTIDE SEQUENCE [LARGE SCALE GENOMIC DNA]</scope>
    <source>
        <strain evidence="4">KCTC 42498</strain>
    </source>
</reference>
<dbReference type="InterPro" id="IPR036378">
    <property type="entry name" value="FAS1_dom_sf"/>
</dbReference>
<protein>
    <submittedName>
        <fullName evidence="3">Fasciclin domain-containing protein</fullName>
    </submittedName>
</protein>
<dbReference type="Pfam" id="PF02469">
    <property type="entry name" value="Fasciclin"/>
    <property type="match status" value="1"/>
</dbReference>
<gene>
    <name evidence="3" type="ORF">ACFSRY_07490</name>
</gene>
<dbReference type="SMART" id="SM00554">
    <property type="entry name" value="FAS1"/>
    <property type="match status" value="1"/>
</dbReference>
<feature type="region of interest" description="Disordered" evidence="1">
    <location>
        <begin position="32"/>
        <end position="67"/>
    </location>
</feature>
<accession>A0ABW5IK03</accession>
<dbReference type="SUPFAM" id="SSF82153">
    <property type="entry name" value="FAS1 domain"/>
    <property type="match status" value="1"/>
</dbReference>
<name>A0ABW5IK03_9BACT</name>
<organism evidence="3 4">
    <name type="scientific">Pontibacter locisalis</name>
    <dbReference type="NCBI Taxonomy" id="1719035"/>
    <lineage>
        <taxon>Bacteria</taxon>
        <taxon>Pseudomonadati</taxon>
        <taxon>Bacteroidota</taxon>
        <taxon>Cytophagia</taxon>
        <taxon>Cytophagales</taxon>
        <taxon>Hymenobacteraceae</taxon>
        <taxon>Pontibacter</taxon>
    </lineage>
</organism>
<dbReference type="InterPro" id="IPR000782">
    <property type="entry name" value="FAS1_domain"/>
</dbReference>
<dbReference type="PROSITE" id="PS51257">
    <property type="entry name" value="PROKAR_LIPOPROTEIN"/>
    <property type="match status" value="1"/>
</dbReference>
<dbReference type="Proteomes" id="UP001597544">
    <property type="component" value="Unassembled WGS sequence"/>
</dbReference>
<sequence length="225" mass="24304">MKETKLFGLGISIFCSTMLFSCGNNEERMENPMQEETRPNPGAQVEAKMANPTTPGRIAGGGEAEGGTEEVELTMTDPDVGGHEMMPSQLIVENITSAPTLTTLAAALRKAELVRALSATGPYTVFAPTNKAFEGLPEGIVEDLMKEENEKKLVEILNNHVVAGRLTAEELRDGTMLKTVGGEQLKVTKRNNKIMINGAEVIIANAQSENGVIHIVDKVLMPERK</sequence>
<feature type="domain" description="FAS1" evidence="2">
    <location>
        <begin position="88"/>
        <end position="220"/>
    </location>
</feature>
<comment type="caution">
    <text evidence="3">The sequence shown here is derived from an EMBL/GenBank/DDBJ whole genome shotgun (WGS) entry which is preliminary data.</text>
</comment>
<evidence type="ECO:0000256" key="1">
    <source>
        <dbReference type="SAM" id="MobiDB-lite"/>
    </source>
</evidence>
<dbReference type="RefSeq" id="WP_377504785.1">
    <property type="nucleotide sequence ID" value="NZ_JBHULU010000010.1"/>
</dbReference>
<keyword evidence="4" id="KW-1185">Reference proteome</keyword>